<dbReference type="AlphaFoldDB" id="A0A317MVU2"/>
<dbReference type="NCBIfam" id="TIGR03263">
    <property type="entry name" value="guanyl_kin"/>
    <property type="match status" value="1"/>
</dbReference>
<evidence type="ECO:0000256" key="3">
    <source>
        <dbReference type="ARBA" id="ARBA00005790"/>
    </source>
</evidence>
<comment type="caution">
    <text evidence="15">The sequence shown here is derived from an EMBL/GenBank/DDBJ whole genome shotgun (WGS) entry which is preliminary data.</text>
</comment>
<comment type="function">
    <text evidence="1 13">Essential for recycling GMP and indirectly, cGMP.</text>
</comment>
<keyword evidence="10 13" id="KW-0067">ATP-binding</keyword>
<dbReference type="SUPFAM" id="SSF52540">
    <property type="entry name" value="P-loop containing nucleoside triphosphate hydrolases"/>
    <property type="match status" value="1"/>
</dbReference>
<dbReference type="Gene3D" id="3.30.63.10">
    <property type="entry name" value="Guanylate Kinase phosphate binding domain"/>
    <property type="match status" value="1"/>
</dbReference>
<dbReference type="InterPro" id="IPR027417">
    <property type="entry name" value="P-loop_NTPase"/>
</dbReference>
<dbReference type="EMBL" id="QGTJ01000005">
    <property type="protein sequence ID" value="PWV61761.1"/>
    <property type="molecule type" value="Genomic_DNA"/>
</dbReference>
<dbReference type="FunFam" id="3.30.63.10:FF:000002">
    <property type="entry name" value="Guanylate kinase 1"/>
    <property type="match status" value="1"/>
</dbReference>
<dbReference type="FunFam" id="3.40.50.300:FF:000855">
    <property type="entry name" value="Guanylate kinase"/>
    <property type="match status" value="1"/>
</dbReference>
<keyword evidence="6 13" id="KW-0963">Cytoplasm</keyword>
<dbReference type="InterPro" id="IPR008144">
    <property type="entry name" value="Guanylate_kin-like_dom"/>
</dbReference>
<dbReference type="PANTHER" id="PTHR23117">
    <property type="entry name" value="GUANYLATE KINASE-RELATED"/>
    <property type="match status" value="1"/>
</dbReference>
<evidence type="ECO:0000256" key="6">
    <source>
        <dbReference type="ARBA" id="ARBA00022490"/>
    </source>
</evidence>
<comment type="similarity">
    <text evidence="3 13">Belongs to the guanylate kinase family.</text>
</comment>
<dbReference type="OrthoDB" id="9808150at2"/>
<name>A0A317MVU2_9GAMM</name>
<proteinExistence type="inferred from homology"/>
<evidence type="ECO:0000256" key="5">
    <source>
        <dbReference type="ARBA" id="ARBA00016296"/>
    </source>
</evidence>
<dbReference type="EC" id="2.7.4.8" evidence="4 13"/>
<keyword evidence="16" id="KW-1185">Reference proteome</keyword>
<dbReference type="PROSITE" id="PS00856">
    <property type="entry name" value="GUANYLATE_KINASE_1"/>
    <property type="match status" value="1"/>
</dbReference>
<evidence type="ECO:0000313" key="16">
    <source>
        <dbReference type="Proteomes" id="UP000246569"/>
    </source>
</evidence>
<comment type="catalytic activity">
    <reaction evidence="12 13">
        <text>GMP + ATP = GDP + ADP</text>
        <dbReference type="Rhea" id="RHEA:20780"/>
        <dbReference type="ChEBI" id="CHEBI:30616"/>
        <dbReference type="ChEBI" id="CHEBI:58115"/>
        <dbReference type="ChEBI" id="CHEBI:58189"/>
        <dbReference type="ChEBI" id="CHEBI:456216"/>
        <dbReference type="EC" id="2.7.4.8"/>
    </reaction>
</comment>
<evidence type="ECO:0000256" key="4">
    <source>
        <dbReference type="ARBA" id="ARBA00012961"/>
    </source>
</evidence>
<dbReference type="PANTHER" id="PTHR23117:SF13">
    <property type="entry name" value="GUANYLATE KINASE"/>
    <property type="match status" value="1"/>
</dbReference>
<evidence type="ECO:0000256" key="8">
    <source>
        <dbReference type="ARBA" id="ARBA00022741"/>
    </source>
</evidence>
<feature type="binding site" evidence="13">
    <location>
        <begin position="12"/>
        <end position="19"/>
    </location>
    <ligand>
        <name>ATP</name>
        <dbReference type="ChEBI" id="CHEBI:30616"/>
    </ligand>
</feature>
<evidence type="ECO:0000256" key="2">
    <source>
        <dbReference type="ARBA" id="ARBA00004496"/>
    </source>
</evidence>
<feature type="domain" description="Guanylate kinase-like" evidence="14">
    <location>
        <begin position="5"/>
        <end position="183"/>
    </location>
</feature>
<reference evidence="15 16" key="1">
    <citation type="submission" date="2018-05" db="EMBL/GenBank/DDBJ databases">
        <title>Genomic Encyclopedia of Type Strains, Phase IV (KMG-IV): sequencing the most valuable type-strain genomes for metagenomic binning, comparative biology and taxonomic classification.</title>
        <authorList>
            <person name="Goeker M."/>
        </authorList>
    </citation>
    <scope>NUCLEOTIDE SEQUENCE [LARGE SCALE GENOMIC DNA]</scope>
    <source>
        <strain evidence="15 16">DSM 23606</strain>
    </source>
</reference>
<dbReference type="Gene3D" id="3.40.50.300">
    <property type="entry name" value="P-loop containing nucleotide triphosphate hydrolases"/>
    <property type="match status" value="1"/>
</dbReference>
<dbReference type="GO" id="GO:0004385">
    <property type="term" value="F:GMP kinase activity"/>
    <property type="evidence" value="ECO:0007669"/>
    <property type="project" value="UniProtKB-UniRule"/>
</dbReference>
<dbReference type="GO" id="GO:0005829">
    <property type="term" value="C:cytosol"/>
    <property type="evidence" value="ECO:0007669"/>
    <property type="project" value="TreeGrafter"/>
</dbReference>
<evidence type="ECO:0000313" key="15">
    <source>
        <dbReference type="EMBL" id="PWV61761.1"/>
    </source>
</evidence>
<evidence type="ECO:0000256" key="12">
    <source>
        <dbReference type="ARBA" id="ARBA00048594"/>
    </source>
</evidence>
<dbReference type="InterPro" id="IPR017665">
    <property type="entry name" value="Guanylate_kinase"/>
</dbReference>
<evidence type="ECO:0000256" key="1">
    <source>
        <dbReference type="ARBA" id="ARBA00003531"/>
    </source>
</evidence>
<dbReference type="Proteomes" id="UP000246569">
    <property type="component" value="Unassembled WGS sequence"/>
</dbReference>
<dbReference type="CDD" id="cd00071">
    <property type="entry name" value="GMPK"/>
    <property type="match status" value="1"/>
</dbReference>
<evidence type="ECO:0000256" key="9">
    <source>
        <dbReference type="ARBA" id="ARBA00022777"/>
    </source>
</evidence>
<dbReference type="PROSITE" id="PS50052">
    <property type="entry name" value="GUANYLATE_KINASE_2"/>
    <property type="match status" value="1"/>
</dbReference>
<evidence type="ECO:0000256" key="10">
    <source>
        <dbReference type="ARBA" id="ARBA00022840"/>
    </source>
</evidence>
<dbReference type="Pfam" id="PF00625">
    <property type="entry name" value="Guanylate_kin"/>
    <property type="match status" value="1"/>
</dbReference>
<dbReference type="GO" id="GO:0005524">
    <property type="term" value="F:ATP binding"/>
    <property type="evidence" value="ECO:0007669"/>
    <property type="project" value="UniProtKB-UniRule"/>
</dbReference>
<evidence type="ECO:0000256" key="11">
    <source>
        <dbReference type="ARBA" id="ARBA00030128"/>
    </source>
</evidence>
<evidence type="ECO:0000256" key="7">
    <source>
        <dbReference type="ARBA" id="ARBA00022679"/>
    </source>
</evidence>
<accession>A0A317MVU2</accession>
<evidence type="ECO:0000256" key="13">
    <source>
        <dbReference type="HAMAP-Rule" id="MF_00328"/>
    </source>
</evidence>
<dbReference type="HAMAP" id="MF_00328">
    <property type="entry name" value="Guanylate_kinase"/>
    <property type="match status" value="1"/>
</dbReference>
<keyword evidence="9 13" id="KW-0418">Kinase</keyword>
<dbReference type="SMART" id="SM00072">
    <property type="entry name" value="GuKc"/>
    <property type="match status" value="1"/>
</dbReference>
<dbReference type="InterPro" id="IPR020590">
    <property type="entry name" value="Guanylate_kinase_CS"/>
</dbReference>
<evidence type="ECO:0000259" key="14">
    <source>
        <dbReference type="PROSITE" id="PS50052"/>
    </source>
</evidence>
<gene>
    <name evidence="13" type="primary">gmk</name>
    <name evidence="15" type="ORF">C7443_105194</name>
</gene>
<keyword evidence="7 13" id="KW-0808">Transferase</keyword>
<protein>
    <recommendedName>
        <fullName evidence="5 13">Guanylate kinase</fullName>
        <ecNumber evidence="4 13">2.7.4.8</ecNumber>
    </recommendedName>
    <alternativeName>
        <fullName evidence="11 13">GMP kinase</fullName>
    </alternativeName>
</protein>
<sequence>MNAAGQLYIVAAPSGAGKTSLVKALLASLDGVEVSVSHTTRSPRPGETHGVHYHFVTLDVFRSLVGEGRFLEHAEVFGNCYGTSRDTVAARLAAGVDVILEIDWQGARQVRSIFTDALGVFIVPPSLAELRRRLTGRGQDAAEVIEQRMDEARAELSHWQEFDYVVVNDDFAQALDALRAVFVANRQRREVQARRHSELFTRLVG</sequence>
<dbReference type="InterPro" id="IPR008145">
    <property type="entry name" value="GK/Ca_channel_bsu"/>
</dbReference>
<organism evidence="15 16">
    <name type="scientific">Plasticicumulans acidivorans</name>
    <dbReference type="NCBI Taxonomy" id="886464"/>
    <lineage>
        <taxon>Bacteria</taxon>
        <taxon>Pseudomonadati</taxon>
        <taxon>Pseudomonadota</taxon>
        <taxon>Gammaproteobacteria</taxon>
        <taxon>Candidatus Competibacteraceae</taxon>
        <taxon>Plasticicumulans</taxon>
    </lineage>
</organism>
<dbReference type="RefSeq" id="WP_110018550.1">
    <property type="nucleotide sequence ID" value="NZ_QGTJ01000005.1"/>
</dbReference>
<keyword evidence="8 13" id="KW-0547">Nucleotide-binding</keyword>
<comment type="subcellular location">
    <subcellularLocation>
        <location evidence="2 13">Cytoplasm</location>
    </subcellularLocation>
</comment>